<gene>
    <name evidence="1" type="ORF">BJ138DRAFT_1021525</name>
</gene>
<reference evidence="1" key="1">
    <citation type="journal article" date="2021" name="New Phytol.">
        <title>Evolutionary innovations through gain and loss of genes in the ectomycorrhizal Boletales.</title>
        <authorList>
            <person name="Wu G."/>
            <person name="Miyauchi S."/>
            <person name="Morin E."/>
            <person name="Kuo A."/>
            <person name="Drula E."/>
            <person name="Varga T."/>
            <person name="Kohler A."/>
            <person name="Feng B."/>
            <person name="Cao Y."/>
            <person name="Lipzen A."/>
            <person name="Daum C."/>
            <person name="Hundley H."/>
            <person name="Pangilinan J."/>
            <person name="Johnson J."/>
            <person name="Barry K."/>
            <person name="LaButti K."/>
            <person name="Ng V."/>
            <person name="Ahrendt S."/>
            <person name="Min B."/>
            <person name="Choi I.G."/>
            <person name="Park H."/>
            <person name="Plett J.M."/>
            <person name="Magnuson J."/>
            <person name="Spatafora J.W."/>
            <person name="Nagy L.G."/>
            <person name="Henrissat B."/>
            <person name="Grigoriev I.V."/>
            <person name="Yang Z.L."/>
            <person name="Xu J."/>
            <person name="Martin F.M."/>
        </authorList>
    </citation>
    <scope>NUCLEOTIDE SEQUENCE</scope>
    <source>
        <strain evidence="1">ATCC 28755</strain>
    </source>
</reference>
<feature type="non-terminal residue" evidence="1">
    <location>
        <position position="1"/>
    </location>
</feature>
<sequence length="93" mass="10500">LPWEDKCFNVDSFQGNEEDHIIISIVRSNQIGFLTNVRRTNVMLTRCKKSMIICTSRSFVTGIAQKTLIGRLAVAMGPSAWMDKRDVIQGDIL</sequence>
<protein>
    <submittedName>
        <fullName evidence="1">Uncharacterized protein</fullName>
    </submittedName>
</protein>
<dbReference type="EMBL" id="MU269544">
    <property type="protein sequence ID" value="KAH7902782.1"/>
    <property type="molecule type" value="Genomic_DNA"/>
</dbReference>
<accession>A0ACB7ZQ17</accession>
<evidence type="ECO:0000313" key="2">
    <source>
        <dbReference type="Proteomes" id="UP000790377"/>
    </source>
</evidence>
<dbReference type="Proteomes" id="UP000790377">
    <property type="component" value="Unassembled WGS sequence"/>
</dbReference>
<comment type="caution">
    <text evidence="1">The sequence shown here is derived from an EMBL/GenBank/DDBJ whole genome shotgun (WGS) entry which is preliminary data.</text>
</comment>
<evidence type="ECO:0000313" key="1">
    <source>
        <dbReference type="EMBL" id="KAH7902782.1"/>
    </source>
</evidence>
<organism evidence="1 2">
    <name type="scientific">Hygrophoropsis aurantiaca</name>
    <dbReference type="NCBI Taxonomy" id="72124"/>
    <lineage>
        <taxon>Eukaryota</taxon>
        <taxon>Fungi</taxon>
        <taxon>Dikarya</taxon>
        <taxon>Basidiomycota</taxon>
        <taxon>Agaricomycotina</taxon>
        <taxon>Agaricomycetes</taxon>
        <taxon>Agaricomycetidae</taxon>
        <taxon>Boletales</taxon>
        <taxon>Coniophorineae</taxon>
        <taxon>Hygrophoropsidaceae</taxon>
        <taxon>Hygrophoropsis</taxon>
    </lineage>
</organism>
<proteinExistence type="predicted"/>
<name>A0ACB7ZQ17_9AGAM</name>
<keyword evidence="2" id="KW-1185">Reference proteome</keyword>